<evidence type="ECO:0000313" key="2">
    <source>
        <dbReference type="Proteomes" id="UP000193409"/>
    </source>
</evidence>
<dbReference type="RefSeq" id="WP_085869082.1">
    <property type="nucleotide sequence ID" value="NZ_FWFQ01000017.1"/>
</dbReference>
<dbReference type="InterPro" id="IPR009389">
    <property type="entry name" value="DUF1045"/>
</dbReference>
<gene>
    <name evidence="1" type="ORF">PSA7680_02485</name>
</gene>
<reference evidence="1 2" key="1">
    <citation type="submission" date="2017-03" db="EMBL/GenBank/DDBJ databases">
        <authorList>
            <person name="Afonso C.L."/>
            <person name="Miller P.J."/>
            <person name="Scott M.A."/>
            <person name="Spackman E."/>
            <person name="Goraichik I."/>
            <person name="Dimitrov K.M."/>
            <person name="Suarez D.L."/>
            <person name="Swayne D.E."/>
        </authorList>
    </citation>
    <scope>NUCLEOTIDE SEQUENCE [LARGE SCALE GENOMIC DNA]</scope>
    <source>
        <strain evidence="1 2">CECT 7680</strain>
    </source>
</reference>
<name>A0A1Y5STS2_9RHOB</name>
<keyword evidence="2" id="KW-1185">Reference proteome</keyword>
<dbReference type="OrthoDB" id="4954742at2"/>
<protein>
    <recommendedName>
        <fullName evidence="3">Phosphonate metabolism protein</fullName>
    </recommendedName>
</protein>
<dbReference type="Gene3D" id="3.90.1140.10">
    <property type="entry name" value="Cyclic phosphodiesterase"/>
    <property type="match status" value="1"/>
</dbReference>
<sequence length="228" mass="25193">MRFRRYAIYYTPETGPLASFGATWLGWDSAAGRRVAHPPAMGLPLPVEKLTERPRKYGFHGTLKPPFRMADGQDEDSLIAALETFAQSAAPVWIDALELARIGGFVALVPKGEKAGLSDLAARVVTEFDGFRAPPTPEELARRRSAGLTPAQDVLLARWGYPYVMDEFRFHLTLTSPMPKDVAEAVRRALTPIVAPFLPIPFIVAQLTLLGEAEDGFFHEIKRFDLTG</sequence>
<dbReference type="NCBIfam" id="TIGR03223">
    <property type="entry name" value="Phn_opern_protn"/>
    <property type="match status" value="1"/>
</dbReference>
<dbReference type="Proteomes" id="UP000193409">
    <property type="component" value="Unassembled WGS sequence"/>
</dbReference>
<accession>A0A1Y5STS2</accession>
<dbReference type="AlphaFoldDB" id="A0A1Y5STS2"/>
<evidence type="ECO:0000313" key="1">
    <source>
        <dbReference type="EMBL" id="SLN48349.1"/>
    </source>
</evidence>
<organism evidence="1 2">
    <name type="scientific">Pseudoruegeria aquimaris</name>
    <dbReference type="NCBI Taxonomy" id="393663"/>
    <lineage>
        <taxon>Bacteria</taxon>
        <taxon>Pseudomonadati</taxon>
        <taxon>Pseudomonadota</taxon>
        <taxon>Alphaproteobacteria</taxon>
        <taxon>Rhodobacterales</taxon>
        <taxon>Roseobacteraceae</taxon>
        <taxon>Pseudoruegeria</taxon>
    </lineage>
</organism>
<dbReference type="EMBL" id="FWFQ01000017">
    <property type="protein sequence ID" value="SLN48349.1"/>
    <property type="molecule type" value="Genomic_DNA"/>
</dbReference>
<proteinExistence type="predicted"/>
<evidence type="ECO:0008006" key="3">
    <source>
        <dbReference type="Google" id="ProtNLM"/>
    </source>
</evidence>
<dbReference type="Pfam" id="PF06299">
    <property type="entry name" value="DUF1045"/>
    <property type="match status" value="1"/>
</dbReference>
<dbReference type="PIRSF" id="PIRSF033328">
    <property type="entry name" value="Phest_Mll4975"/>
    <property type="match status" value="1"/>
</dbReference>